<sequence>MKQPTNLQDAFSRKDINSPSMPSKFYFIIISFEWMPF</sequence>
<dbReference type="AlphaFoldDB" id="A0A2P2MXG7"/>
<proteinExistence type="predicted"/>
<name>A0A2P2MXG7_RHIMU</name>
<accession>A0A2P2MXG7</accession>
<organism evidence="1">
    <name type="scientific">Rhizophora mucronata</name>
    <name type="common">Asiatic mangrove</name>
    <dbReference type="NCBI Taxonomy" id="61149"/>
    <lineage>
        <taxon>Eukaryota</taxon>
        <taxon>Viridiplantae</taxon>
        <taxon>Streptophyta</taxon>
        <taxon>Embryophyta</taxon>
        <taxon>Tracheophyta</taxon>
        <taxon>Spermatophyta</taxon>
        <taxon>Magnoliopsida</taxon>
        <taxon>eudicotyledons</taxon>
        <taxon>Gunneridae</taxon>
        <taxon>Pentapetalae</taxon>
        <taxon>rosids</taxon>
        <taxon>fabids</taxon>
        <taxon>Malpighiales</taxon>
        <taxon>Rhizophoraceae</taxon>
        <taxon>Rhizophora</taxon>
    </lineage>
</organism>
<dbReference type="EMBL" id="GGEC01054433">
    <property type="protein sequence ID" value="MBX34917.1"/>
    <property type="molecule type" value="Transcribed_RNA"/>
</dbReference>
<reference evidence="1" key="1">
    <citation type="submission" date="2018-02" db="EMBL/GenBank/DDBJ databases">
        <title>Rhizophora mucronata_Transcriptome.</title>
        <authorList>
            <person name="Meera S.P."/>
            <person name="Sreeshan A."/>
            <person name="Augustine A."/>
        </authorList>
    </citation>
    <scope>NUCLEOTIDE SEQUENCE</scope>
    <source>
        <tissue evidence="1">Leaf</tissue>
    </source>
</reference>
<evidence type="ECO:0000313" key="1">
    <source>
        <dbReference type="EMBL" id="MBX34917.1"/>
    </source>
</evidence>
<protein>
    <submittedName>
        <fullName evidence="1">Uncharacterized protein</fullName>
    </submittedName>
</protein>